<dbReference type="Proteomes" id="UP000091857">
    <property type="component" value="Chromosome 6"/>
</dbReference>
<accession>A0ACB7HLS6</accession>
<proteinExistence type="predicted"/>
<comment type="caution">
    <text evidence="1">The sequence shown here is derived from an EMBL/GenBank/DDBJ whole genome shotgun (WGS) entry which is preliminary data.</text>
</comment>
<sequence length="299" mass="33875">MRIRNSRLSCSMLPLPPEEAPRNTRFSSRGPCFDDRFLVEEVNRHIKWSSCPLRRTSDLDARAAQSHDQSQMALAGEAKSLNHVEREIGRENNMLESPSHVNQKVEETGNGRRKSNLSRTSNREGDRPRFSTHIVLALRATSIRPERELPLKKRIYRWSKTERVETGKRAKAAVTRGNADATTIPEQEAKMEVKMDTTSMHDNLVNIETALTLEKENPSECDGNQRSKSINCLLNQEASLPSPIIHVQQGQESGENLFLGGTSDECEGTQKRRRGRPKKATGRRTKGAVGMRRNKYFLD</sequence>
<reference evidence="2" key="1">
    <citation type="journal article" date="2016" name="Nat. Biotechnol.">
        <title>Sequencing wild and cultivated cassava and related species reveals extensive interspecific hybridization and genetic diversity.</title>
        <authorList>
            <person name="Bredeson J.V."/>
            <person name="Lyons J.B."/>
            <person name="Prochnik S.E."/>
            <person name="Wu G.A."/>
            <person name="Ha C.M."/>
            <person name="Edsinger-Gonzales E."/>
            <person name="Grimwood J."/>
            <person name="Schmutz J."/>
            <person name="Rabbi I.Y."/>
            <person name="Egesi C."/>
            <person name="Nauluvula P."/>
            <person name="Lebot V."/>
            <person name="Ndunguru J."/>
            <person name="Mkamilo G."/>
            <person name="Bart R.S."/>
            <person name="Setter T.L."/>
            <person name="Gleadow R.M."/>
            <person name="Kulakow P."/>
            <person name="Ferguson M.E."/>
            <person name="Rounsley S."/>
            <person name="Rokhsar D.S."/>
        </authorList>
    </citation>
    <scope>NUCLEOTIDE SEQUENCE [LARGE SCALE GENOMIC DNA]</scope>
    <source>
        <strain evidence="2">cv. AM560-2</strain>
    </source>
</reference>
<evidence type="ECO:0000313" key="1">
    <source>
        <dbReference type="EMBL" id="KAG8653116.1"/>
    </source>
</evidence>
<gene>
    <name evidence="1" type="ORF">MANES_06G169300v8</name>
</gene>
<keyword evidence="2" id="KW-1185">Reference proteome</keyword>
<evidence type="ECO:0000313" key="2">
    <source>
        <dbReference type="Proteomes" id="UP000091857"/>
    </source>
</evidence>
<name>A0ACB7HLS6_MANES</name>
<dbReference type="EMBL" id="CM004392">
    <property type="protein sequence ID" value="KAG8653116.1"/>
    <property type="molecule type" value="Genomic_DNA"/>
</dbReference>
<organism evidence="1 2">
    <name type="scientific">Manihot esculenta</name>
    <name type="common">Cassava</name>
    <name type="synonym">Jatropha manihot</name>
    <dbReference type="NCBI Taxonomy" id="3983"/>
    <lineage>
        <taxon>Eukaryota</taxon>
        <taxon>Viridiplantae</taxon>
        <taxon>Streptophyta</taxon>
        <taxon>Embryophyta</taxon>
        <taxon>Tracheophyta</taxon>
        <taxon>Spermatophyta</taxon>
        <taxon>Magnoliopsida</taxon>
        <taxon>eudicotyledons</taxon>
        <taxon>Gunneridae</taxon>
        <taxon>Pentapetalae</taxon>
        <taxon>rosids</taxon>
        <taxon>fabids</taxon>
        <taxon>Malpighiales</taxon>
        <taxon>Euphorbiaceae</taxon>
        <taxon>Crotonoideae</taxon>
        <taxon>Manihoteae</taxon>
        <taxon>Manihot</taxon>
    </lineage>
</organism>
<protein>
    <submittedName>
        <fullName evidence="1">Uncharacterized protein</fullName>
    </submittedName>
</protein>